<dbReference type="Gene3D" id="1.10.357.10">
    <property type="entry name" value="Tetracycline Repressor, domain 2"/>
    <property type="match status" value="1"/>
</dbReference>
<dbReference type="InterPro" id="IPR001647">
    <property type="entry name" value="HTH_TetR"/>
</dbReference>
<sequence length="195" mass="21600">MEKLSHKARTRQRILDEASVVMRENGTESIGVAALMKRVGLTHGGFYAHFASREDLVQAVIAEMFADSARRFADITSIKDPTERLNQLIDSYLSEQHCNTPGEGCPMPALVSEMAHLPVEARTLFSQRREAMRQRLALTLRELNHPHADDAATTMLAEMVGALAIARACPDDEEARTMLASSRRSVKQRAGLEIA</sequence>
<dbReference type="RefSeq" id="WP_008103444.1">
    <property type="nucleotide sequence ID" value="NZ_FOSD01000003.1"/>
</dbReference>
<keyword evidence="3" id="KW-0804">Transcription</keyword>
<comment type="caution">
    <text evidence="6">The sequence shown here is derived from an EMBL/GenBank/DDBJ whole genome shotgun (WGS) entry which is preliminary data.</text>
</comment>
<dbReference type="PROSITE" id="PS50977">
    <property type="entry name" value="HTH_TETR_2"/>
    <property type="match status" value="1"/>
</dbReference>
<dbReference type="PANTHER" id="PTHR47506">
    <property type="entry name" value="TRANSCRIPTIONAL REGULATORY PROTEIN"/>
    <property type="match status" value="1"/>
</dbReference>
<keyword evidence="2 4" id="KW-0238">DNA-binding</keyword>
<evidence type="ECO:0000256" key="3">
    <source>
        <dbReference type="ARBA" id="ARBA00023163"/>
    </source>
</evidence>
<name>A0A1I3UXX8_9GAMM</name>
<protein>
    <submittedName>
        <fullName evidence="6">Transcriptional regulator, TetR family</fullName>
    </submittedName>
</protein>
<dbReference type="Proteomes" id="UP000198841">
    <property type="component" value="Unassembled WGS sequence"/>
</dbReference>
<gene>
    <name evidence="6" type="ORF">SAMN05518863_103190</name>
</gene>
<organism evidence="6 7">
    <name type="scientific">Candidatus Pantoea symbiotica</name>
    <dbReference type="NCBI Taxonomy" id="1884370"/>
    <lineage>
        <taxon>Bacteria</taxon>
        <taxon>Pseudomonadati</taxon>
        <taxon>Pseudomonadota</taxon>
        <taxon>Gammaproteobacteria</taxon>
        <taxon>Enterobacterales</taxon>
        <taxon>Erwiniaceae</taxon>
        <taxon>Pantoea</taxon>
    </lineage>
</organism>
<reference evidence="6 7" key="1">
    <citation type="submission" date="2016-10" db="EMBL/GenBank/DDBJ databases">
        <authorList>
            <person name="Varghese N."/>
            <person name="Submissions S."/>
        </authorList>
    </citation>
    <scope>NUCLEOTIDE SEQUENCE [LARGE SCALE GENOMIC DNA]</scope>
    <source>
        <strain evidence="6 7">YR512</strain>
    </source>
</reference>
<proteinExistence type="predicted"/>
<evidence type="ECO:0000256" key="4">
    <source>
        <dbReference type="PROSITE-ProRule" id="PRU00335"/>
    </source>
</evidence>
<dbReference type="EMBL" id="FOSD01000003">
    <property type="protein sequence ID" value="SFJ87895.1"/>
    <property type="molecule type" value="Genomic_DNA"/>
</dbReference>
<evidence type="ECO:0000256" key="2">
    <source>
        <dbReference type="ARBA" id="ARBA00023125"/>
    </source>
</evidence>
<evidence type="ECO:0000313" key="7">
    <source>
        <dbReference type="Proteomes" id="UP000198841"/>
    </source>
</evidence>
<accession>A0A1I3UXX8</accession>
<dbReference type="SUPFAM" id="SSF48498">
    <property type="entry name" value="Tetracyclin repressor-like, C-terminal domain"/>
    <property type="match status" value="1"/>
</dbReference>
<dbReference type="Pfam" id="PF00440">
    <property type="entry name" value="TetR_N"/>
    <property type="match status" value="1"/>
</dbReference>
<keyword evidence="1" id="KW-0805">Transcription regulation</keyword>
<dbReference type="Gene3D" id="1.10.10.60">
    <property type="entry name" value="Homeodomain-like"/>
    <property type="match status" value="1"/>
</dbReference>
<dbReference type="PRINTS" id="PR00455">
    <property type="entry name" value="HTHTETR"/>
</dbReference>
<evidence type="ECO:0000259" key="5">
    <source>
        <dbReference type="PROSITE" id="PS50977"/>
    </source>
</evidence>
<dbReference type="SUPFAM" id="SSF46689">
    <property type="entry name" value="Homeodomain-like"/>
    <property type="match status" value="1"/>
</dbReference>
<evidence type="ECO:0000256" key="1">
    <source>
        <dbReference type="ARBA" id="ARBA00023015"/>
    </source>
</evidence>
<evidence type="ECO:0000313" key="6">
    <source>
        <dbReference type="EMBL" id="SFJ87895.1"/>
    </source>
</evidence>
<feature type="DNA-binding region" description="H-T-H motif" evidence="4">
    <location>
        <begin position="31"/>
        <end position="50"/>
    </location>
</feature>
<dbReference type="InterPro" id="IPR009057">
    <property type="entry name" value="Homeodomain-like_sf"/>
</dbReference>
<keyword evidence="7" id="KW-1185">Reference proteome</keyword>
<feature type="domain" description="HTH tetR-type" evidence="5">
    <location>
        <begin position="8"/>
        <end position="68"/>
    </location>
</feature>
<dbReference type="InterPro" id="IPR036271">
    <property type="entry name" value="Tet_transcr_reg_TetR-rel_C_sf"/>
</dbReference>
<dbReference type="PANTHER" id="PTHR47506:SF7">
    <property type="entry name" value="TRANSCRIPTIONAL REGULATORY PROTEIN"/>
    <property type="match status" value="1"/>
</dbReference>